<evidence type="ECO:0000313" key="1">
    <source>
        <dbReference type="EMBL" id="JAE08685.1"/>
    </source>
</evidence>
<name>A0A0A9F6Q2_ARUDO</name>
<accession>A0A0A9F6Q2</accession>
<organism evidence="1">
    <name type="scientific">Arundo donax</name>
    <name type="common">Giant reed</name>
    <name type="synonym">Donax arundinaceus</name>
    <dbReference type="NCBI Taxonomy" id="35708"/>
    <lineage>
        <taxon>Eukaryota</taxon>
        <taxon>Viridiplantae</taxon>
        <taxon>Streptophyta</taxon>
        <taxon>Embryophyta</taxon>
        <taxon>Tracheophyta</taxon>
        <taxon>Spermatophyta</taxon>
        <taxon>Magnoliopsida</taxon>
        <taxon>Liliopsida</taxon>
        <taxon>Poales</taxon>
        <taxon>Poaceae</taxon>
        <taxon>PACMAD clade</taxon>
        <taxon>Arundinoideae</taxon>
        <taxon>Arundineae</taxon>
        <taxon>Arundo</taxon>
    </lineage>
</organism>
<dbReference type="AlphaFoldDB" id="A0A0A9F6Q2"/>
<reference evidence="1" key="2">
    <citation type="journal article" date="2015" name="Data Brief">
        <title>Shoot transcriptome of the giant reed, Arundo donax.</title>
        <authorList>
            <person name="Barrero R.A."/>
            <person name="Guerrero F.D."/>
            <person name="Moolhuijzen P."/>
            <person name="Goolsby J.A."/>
            <person name="Tidwell J."/>
            <person name="Bellgard S.E."/>
            <person name="Bellgard M.I."/>
        </authorList>
    </citation>
    <scope>NUCLEOTIDE SEQUENCE</scope>
    <source>
        <tissue evidence="1">Shoot tissue taken approximately 20 cm above the soil surface</tissue>
    </source>
</reference>
<proteinExistence type="predicted"/>
<protein>
    <submittedName>
        <fullName evidence="1">Uncharacterized protein</fullName>
    </submittedName>
</protein>
<dbReference type="EMBL" id="GBRH01189211">
    <property type="protein sequence ID" value="JAE08685.1"/>
    <property type="molecule type" value="Transcribed_RNA"/>
</dbReference>
<reference evidence="1" key="1">
    <citation type="submission" date="2014-09" db="EMBL/GenBank/DDBJ databases">
        <authorList>
            <person name="Magalhaes I.L.F."/>
            <person name="Oliveira U."/>
            <person name="Santos F.R."/>
            <person name="Vidigal T.H.D.A."/>
            <person name="Brescovit A.D."/>
            <person name="Santos A.J."/>
        </authorList>
    </citation>
    <scope>NUCLEOTIDE SEQUENCE</scope>
    <source>
        <tissue evidence="1">Shoot tissue taken approximately 20 cm above the soil surface</tissue>
    </source>
</reference>
<sequence>MIKEGFHEEFKTSDRCTHAGRSVLLLGHNIRRITLSLVLENWSHKKCDLGIIILRLYAFS</sequence>